<evidence type="ECO:0000313" key="2">
    <source>
        <dbReference type="EMBL" id="KAK1791099.1"/>
    </source>
</evidence>
<evidence type="ECO:0000313" key="3">
    <source>
        <dbReference type="Proteomes" id="UP001239994"/>
    </source>
</evidence>
<reference evidence="2" key="1">
    <citation type="submission" date="2023-03" db="EMBL/GenBank/DDBJ databases">
        <title>Electrophorus voltai genome.</title>
        <authorList>
            <person name="Bian C."/>
        </authorList>
    </citation>
    <scope>NUCLEOTIDE SEQUENCE</scope>
    <source>
        <strain evidence="2">CB-2022</strain>
        <tissue evidence="2">Muscle</tissue>
    </source>
</reference>
<protein>
    <submittedName>
        <fullName evidence="2">Uncharacterized protein</fullName>
    </submittedName>
</protein>
<comment type="caution">
    <text evidence="2">The sequence shown here is derived from an EMBL/GenBank/DDBJ whole genome shotgun (WGS) entry which is preliminary data.</text>
</comment>
<dbReference type="AlphaFoldDB" id="A0AAD8Z2C3"/>
<keyword evidence="3" id="KW-1185">Reference proteome</keyword>
<dbReference type="PANTHER" id="PTHR46114">
    <property type="entry name" value="APPLE DOMAIN-CONTAINING PROTEIN"/>
    <property type="match status" value="1"/>
</dbReference>
<sequence length="364" mass="41950">MAVHRVFVALRRLRDFRLPSEVLRNFYTCTIESILTGNITVWFGNSIKQDRQALQRVVRSAERITHTELPDLQTIYYKQCQTKARRIVKDPTHLYNRLFALLRSGKCFCSLKTNIEEELLPTGHSGPESGQLMNCRDYSVYSGYDVHNNIIKSLKKDDDDGDKMTLEFPGPLTSDDRQETDPDFSQVGHAVDVKETYDNMKQLLDCLEYSKYGWHICSDLKQSTFFALCEERLAPEEVYEDWREECAAFSTGRTEQNASTTPTNHLGLMKNLAKAMDQNGSVFKYLSEKFPQISKAKIKEGMTGPQIRQLFIDEKFDYLLIGDEKKAWDAFRLVSTHFLGNVRAGNYKELVKDMLSMHHKSCTS</sequence>
<evidence type="ECO:0000256" key="1">
    <source>
        <dbReference type="SAM" id="MobiDB-lite"/>
    </source>
</evidence>
<dbReference type="EMBL" id="JAROKS010000020">
    <property type="protein sequence ID" value="KAK1791099.1"/>
    <property type="molecule type" value="Genomic_DNA"/>
</dbReference>
<proteinExistence type="predicted"/>
<feature type="region of interest" description="Disordered" evidence="1">
    <location>
        <begin position="162"/>
        <end position="183"/>
    </location>
</feature>
<dbReference type="Proteomes" id="UP001239994">
    <property type="component" value="Unassembled WGS sequence"/>
</dbReference>
<dbReference type="PANTHER" id="PTHR46114:SF1">
    <property type="entry name" value="ZAD DOMAIN-CONTAINING PROTEIN"/>
    <property type="match status" value="1"/>
</dbReference>
<accession>A0AAD8Z2C3</accession>
<name>A0AAD8Z2C3_9TELE</name>
<gene>
    <name evidence="2" type="ORF">P4O66_002138</name>
</gene>
<organism evidence="2 3">
    <name type="scientific">Electrophorus voltai</name>
    <dbReference type="NCBI Taxonomy" id="2609070"/>
    <lineage>
        <taxon>Eukaryota</taxon>
        <taxon>Metazoa</taxon>
        <taxon>Chordata</taxon>
        <taxon>Craniata</taxon>
        <taxon>Vertebrata</taxon>
        <taxon>Euteleostomi</taxon>
        <taxon>Actinopterygii</taxon>
        <taxon>Neopterygii</taxon>
        <taxon>Teleostei</taxon>
        <taxon>Ostariophysi</taxon>
        <taxon>Gymnotiformes</taxon>
        <taxon>Gymnotoidei</taxon>
        <taxon>Gymnotidae</taxon>
        <taxon>Electrophorus</taxon>
    </lineage>
</organism>